<evidence type="ECO:0000259" key="1">
    <source>
        <dbReference type="PROSITE" id="PS50983"/>
    </source>
</evidence>
<proteinExistence type="predicted"/>
<evidence type="ECO:0000313" key="3">
    <source>
        <dbReference type="Proteomes" id="UP001554567"/>
    </source>
</evidence>
<dbReference type="RefSeq" id="WP_367168395.1">
    <property type="nucleotide sequence ID" value="NZ_JBFKZN010000011.1"/>
</dbReference>
<dbReference type="PANTHER" id="PTHR30535">
    <property type="entry name" value="VITAMIN B12-BINDING PROTEIN"/>
    <property type="match status" value="1"/>
</dbReference>
<sequence>MDITRRRLAGFLAASTLLSVLPAHLLAAEPGLFIFGRLPPPSRIHTVLSAGAPGDPLLLALAAEKLVGLSFYQLAQPGNEFLPEKMRRLPKTGRLAGRASTLSLERVMAIAPDVIIDCGMTDATYLSLAGRVSAQTGIPWVLVAGGLASTPRQLRQLGALLGVADRAERQARLAERFLNEAADFAARQTVRRTFYSARGLKGQETGLEGSLHTAAAEFLGLENVAKQVGQSRLAQVSMEQLLDWQPELVITQSRPAWQHITRDPLWQQISAVQHQQVLLLPHHPFGWLDAPPGVNRLMGLRRLHAHFDPQIKARLAGDLALFFRVFWQSEPQSSQWQQWLNTV</sequence>
<evidence type="ECO:0000313" key="2">
    <source>
        <dbReference type="EMBL" id="MEW5291215.1"/>
    </source>
</evidence>
<dbReference type="PANTHER" id="PTHR30535:SF34">
    <property type="entry name" value="MOLYBDATE-BINDING PROTEIN MOLA"/>
    <property type="match status" value="1"/>
</dbReference>
<gene>
    <name evidence="2" type="ORF">ABW286_18870</name>
</gene>
<dbReference type="SUPFAM" id="SSF53807">
    <property type="entry name" value="Helical backbone' metal receptor"/>
    <property type="match status" value="1"/>
</dbReference>
<feature type="domain" description="Fe/B12 periplasmic-binding" evidence="1">
    <location>
        <begin position="46"/>
        <end position="311"/>
    </location>
</feature>
<dbReference type="InterPro" id="IPR050902">
    <property type="entry name" value="ABC_Transporter_SBP"/>
</dbReference>
<dbReference type="EMBL" id="JBFKZN010000011">
    <property type="protein sequence ID" value="MEW5291215.1"/>
    <property type="molecule type" value="Genomic_DNA"/>
</dbReference>
<protein>
    <submittedName>
        <fullName evidence="2">ABC transporter substrate-binding protein</fullName>
    </submittedName>
</protein>
<organism evidence="2 3">
    <name type="scientific">Erwinia papayae</name>
    <dbReference type="NCBI Taxonomy" id="206499"/>
    <lineage>
        <taxon>Bacteria</taxon>
        <taxon>Pseudomonadati</taxon>
        <taxon>Pseudomonadota</taxon>
        <taxon>Gammaproteobacteria</taxon>
        <taxon>Enterobacterales</taxon>
        <taxon>Erwiniaceae</taxon>
        <taxon>Erwinia</taxon>
    </lineage>
</organism>
<keyword evidence="3" id="KW-1185">Reference proteome</keyword>
<reference evidence="2 3" key="1">
    <citation type="submission" date="2024-07" db="EMBL/GenBank/DDBJ databases">
        <authorList>
            <person name="Dulla G.F.J."/>
            <person name="Delorm J.G."/>
        </authorList>
    </citation>
    <scope>NUCLEOTIDE SEQUENCE [LARGE SCALE GENOMIC DNA]</scope>
    <source>
        <strain evidence="2 3">JGD 233</strain>
    </source>
</reference>
<dbReference type="Gene3D" id="1.20.58.2180">
    <property type="match status" value="1"/>
</dbReference>
<comment type="caution">
    <text evidence="2">The sequence shown here is derived from an EMBL/GenBank/DDBJ whole genome shotgun (WGS) entry which is preliminary data.</text>
</comment>
<accession>A0ABV3N5W5</accession>
<dbReference type="Proteomes" id="UP001554567">
    <property type="component" value="Unassembled WGS sequence"/>
</dbReference>
<dbReference type="Pfam" id="PF01497">
    <property type="entry name" value="Peripla_BP_2"/>
    <property type="match status" value="1"/>
</dbReference>
<name>A0ABV3N5W5_9GAMM</name>
<dbReference type="Gene3D" id="3.40.50.1980">
    <property type="entry name" value="Nitrogenase molybdenum iron protein domain"/>
    <property type="match status" value="2"/>
</dbReference>
<dbReference type="InterPro" id="IPR002491">
    <property type="entry name" value="ABC_transptr_periplasmic_BD"/>
</dbReference>
<dbReference type="PROSITE" id="PS50983">
    <property type="entry name" value="FE_B12_PBP"/>
    <property type="match status" value="1"/>
</dbReference>